<keyword evidence="3" id="KW-1185">Reference proteome</keyword>
<dbReference type="EMBL" id="BOPA01000077">
    <property type="protein sequence ID" value="GIJ19297.1"/>
    <property type="molecule type" value="Genomic_DNA"/>
</dbReference>
<evidence type="ECO:0000313" key="3">
    <source>
        <dbReference type="Proteomes" id="UP000647860"/>
    </source>
</evidence>
<reference evidence="2 3" key="1">
    <citation type="submission" date="2021-01" db="EMBL/GenBank/DDBJ databases">
        <title>Whole genome shotgun sequence of Verrucosispora gifhornensis NBRC 16317.</title>
        <authorList>
            <person name="Komaki H."/>
            <person name="Tamura T."/>
        </authorList>
    </citation>
    <scope>NUCLEOTIDE SEQUENCE [LARGE SCALE GENOMIC DNA]</scope>
    <source>
        <strain evidence="2 3">NBRC 16317</strain>
    </source>
</reference>
<organism evidence="2 3">
    <name type="scientific">Micromonospora gifhornensis</name>
    <dbReference type="NCBI Taxonomy" id="84594"/>
    <lineage>
        <taxon>Bacteria</taxon>
        <taxon>Bacillati</taxon>
        <taxon>Actinomycetota</taxon>
        <taxon>Actinomycetes</taxon>
        <taxon>Micromonosporales</taxon>
        <taxon>Micromonosporaceae</taxon>
        <taxon>Micromonospora</taxon>
    </lineage>
</organism>
<dbReference type="Proteomes" id="UP000647860">
    <property type="component" value="Unassembled WGS sequence"/>
</dbReference>
<protein>
    <recommendedName>
        <fullName evidence="1">DDE domain-containing protein</fullName>
    </recommendedName>
</protein>
<dbReference type="Pfam" id="PF13610">
    <property type="entry name" value="DDE_Tnp_IS240"/>
    <property type="match status" value="1"/>
</dbReference>
<evidence type="ECO:0000313" key="2">
    <source>
        <dbReference type="EMBL" id="GIJ19297.1"/>
    </source>
</evidence>
<gene>
    <name evidence="2" type="ORF">Vgi01_59810</name>
</gene>
<dbReference type="InterPro" id="IPR052183">
    <property type="entry name" value="IS_Transposase"/>
</dbReference>
<proteinExistence type="predicted"/>
<dbReference type="PROSITE" id="PS51257">
    <property type="entry name" value="PROKAR_LIPOPROTEIN"/>
    <property type="match status" value="1"/>
</dbReference>
<name>A0ABQ4IN38_9ACTN</name>
<accession>A0ABQ4IN38</accession>
<dbReference type="PANTHER" id="PTHR35528:SF3">
    <property type="entry name" value="BLL1675 PROTEIN"/>
    <property type="match status" value="1"/>
</dbReference>
<evidence type="ECO:0000259" key="1">
    <source>
        <dbReference type="Pfam" id="PF13610"/>
    </source>
</evidence>
<dbReference type="InterPro" id="IPR032874">
    <property type="entry name" value="DDE_dom"/>
</dbReference>
<dbReference type="PANTHER" id="PTHR35528">
    <property type="entry name" value="BLL1675 PROTEIN"/>
    <property type="match status" value="1"/>
</dbReference>
<comment type="caution">
    <text evidence="2">The sequence shown here is derived from an EMBL/GenBank/DDBJ whole genome shotgun (WGS) entry which is preliminary data.</text>
</comment>
<sequence>MWRYVDRAVDQYGQVIHVLVSACRDAGAARRFFRRALSTLKVIPGEVVTDAAPVYPSVLDKLIPSAWHHVERYANNPIEADHSRLKHRLRPMRGPRTDKTAQVIIAGHAFMQNLRRGHYELAIDTPPTVRVAAAFTELAQAI</sequence>
<feature type="domain" description="DDE" evidence="1">
    <location>
        <begin position="2"/>
        <end position="118"/>
    </location>
</feature>